<dbReference type="InterPro" id="IPR034829">
    <property type="entry name" value="DnaD-like_sf"/>
</dbReference>
<dbReference type="EMBL" id="JAGDEL010000067">
    <property type="protein sequence ID" value="MBO1515710.1"/>
    <property type="molecule type" value="Genomic_DNA"/>
</dbReference>
<feature type="compositionally biased region" description="Low complexity" evidence="2">
    <location>
        <begin position="59"/>
        <end position="73"/>
    </location>
</feature>
<evidence type="ECO:0000256" key="2">
    <source>
        <dbReference type="SAM" id="MobiDB-lite"/>
    </source>
</evidence>
<dbReference type="Pfam" id="PF07261">
    <property type="entry name" value="DnaB_2"/>
    <property type="match status" value="1"/>
</dbReference>
<protein>
    <submittedName>
        <fullName evidence="4">DnaD domain protein</fullName>
    </submittedName>
</protein>
<dbReference type="NCBIfam" id="TIGR01446">
    <property type="entry name" value="DnaD_dom"/>
    <property type="match status" value="1"/>
</dbReference>
<name>A0ABS3NCB6_9BACI</name>
<evidence type="ECO:0000313" key="5">
    <source>
        <dbReference type="Proteomes" id="UP000663981"/>
    </source>
</evidence>
<organism evidence="4 5">
    <name type="scientific">Metabacillus bambusae</name>
    <dbReference type="NCBI Taxonomy" id="2795218"/>
    <lineage>
        <taxon>Bacteria</taxon>
        <taxon>Bacillati</taxon>
        <taxon>Bacillota</taxon>
        <taxon>Bacilli</taxon>
        <taxon>Bacillales</taxon>
        <taxon>Bacillaceae</taxon>
        <taxon>Metabacillus</taxon>
    </lineage>
</organism>
<dbReference type="Gene3D" id="1.10.10.630">
    <property type="entry name" value="DnaD domain-like"/>
    <property type="match status" value="1"/>
</dbReference>
<evidence type="ECO:0000256" key="1">
    <source>
        <dbReference type="ARBA" id="ARBA00093462"/>
    </source>
</evidence>
<evidence type="ECO:0000313" key="4">
    <source>
        <dbReference type="EMBL" id="MBO1515710.1"/>
    </source>
</evidence>
<comment type="caution">
    <text evidence="4">The sequence shown here is derived from an EMBL/GenBank/DDBJ whole genome shotgun (WGS) entry which is preliminary data.</text>
</comment>
<feature type="compositionally biased region" description="Basic and acidic residues" evidence="2">
    <location>
        <begin position="79"/>
        <end position="89"/>
    </location>
</feature>
<reference evidence="4 5" key="1">
    <citation type="submission" date="2021-03" db="EMBL/GenBank/DDBJ databases">
        <title>Whole genome sequence of Metabacillus bambusae BG109.</title>
        <authorList>
            <person name="Jeong J.W."/>
        </authorList>
    </citation>
    <scope>NUCLEOTIDE SEQUENCE [LARGE SCALE GENOMIC DNA]</scope>
    <source>
        <strain evidence="4 5">BG109</strain>
    </source>
</reference>
<feature type="region of interest" description="Disordered" evidence="2">
    <location>
        <begin position="36"/>
        <end position="89"/>
    </location>
</feature>
<gene>
    <name evidence="4" type="ORF">I7822_29595</name>
</gene>
<accession>A0ABS3NCB6</accession>
<feature type="non-terminal residue" evidence="4">
    <location>
        <position position="1"/>
    </location>
</feature>
<comment type="similarity">
    <text evidence="1">Belongs to the DnaB/DnaD family.</text>
</comment>
<sequence>ADAMHSFVEDCIKEFKLLHSDGEFFWSESLLRRMEFKSEKSEKARKAAEARWKKSSNDKASTNTKSKQSTSNADAMQTHSDRNAIKEKKVKEIKEKEIKDYRLKDDEGTPEIIQSLIDNQIVQPGGLNKTLSDDLEDIIKNFGFNEPQKVILEAITLSARGNGRTWRFVFNKLNFWRKQGVKSVSDA</sequence>
<feature type="domain" description="DnaB/C C-terminal" evidence="3">
    <location>
        <begin position="132"/>
        <end position="187"/>
    </location>
</feature>
<feature type="compositionally biased region" description="Basic and acidic residues" evidence="2">
    <location>
        <begin position="36"/>
        <end position="57"/>
    </location>
</feature>
<proteinExistence type="inferred from homology"/>
<dbReference type="InterPro" id="IPR006343">
    <property type="entry name" value="DnaB/C_C"/>
</dbReference>
<dbReference type="Proteomes" id="UP000663981">
    <property type="component" value="Unassembled WGS sequence"/>
</dbReference>
<evidence type="ECO:0000259" key="3">
    <source>
        <dbReference type="Pfam" id="PF07261"/>
    </source>
</evidence>
<feature type="non-terminal residue" evidence="4">
    <location>
        <position position="187"/>
    </location>
</feature>
<keyword evidence="5" id="KW-1185">Reference proteome</keyword>
<dbReference type="RefSeq" id="WP_207982563.1">
    <property type="nucleotide sequence ID" value="NZ_JAGDEL010000067.1"/>
</dbReference>